<sequence length="75" mass="8486">MSVHVGSVSGVTFEVYDDERNYSIDFNGSHILYYGSYYDGKMIGHRLAEEKRYLAVERGIGRLLLLAGFLHAVDI</sequence>
<accession>A0ACB8EEX2</accession>
<proteinExistence type="predicted"/>
<evidence type="ECO:0000313" key="2">
    <source>
        <dbReference type="Proteomes" id="UP000827872"/>
    </source>
</evidence>
<organism evidence="1 2">
    <name type="scientific">Sphaerodactylus townsendi</name>
    <dbReference type="NCBI Taxonomy" id="933632"/>
    <lineage>
        <taxon>Eukaryota</taxon>
        <taxon>Metazoa</taxon>
        <taxon>Chordata</taxon>
        <taxon>Craniata</taxon>
        <taxon>Vertebrata</taxon>
        <taxon>Euteleostomi</taxon>
        <taxon>Lepidosauria</taxon>
        <taxon>Squamata</taxon>
        <taxon>Bifurcata</taxon>
        <taxon>Gekkota</taxon>
        <taxon>Sphaerodactylidae</taxon>
        <taxon>Sphaerodactylus</taxon>
    </lineage>
</organism>
<evidence type="ECO:0000313" key="1">
    <source>
        <dbReference type="EMBL" id="KAH7991154.1"/>
    </source>
</evidence>
<reference evidence="1" key="1">
    <citation type="submission" date="2021-08" db="EMBL/GenBank/DDBJ databases">
        <title>The first chromosome-level gecko genome reveals the dynamic sex chromosomes of Neotropical dwarf geckos (Sphaerodactylidae: Sphaerodactylus).</title>
        <authorList>
            <person name="Pinto B.J."/>
            <person name="Keating S.E."/>
            <person name="Gamble T."/>
        </authorList>
    </citation>
    <scope>NUCLEOTIDE SEQUENCE</scope>
    <source>
        <strain evidence="1">TG3544</strain>
    </source>
</reference>
<dbReference type="EMBL" id="CM037616">
    <property type="protein sequence ID" value="KAH7991154.1"/>
    <property type="molecule type" value="Genomic_DNA"/>
</dbReference>
<gene>
    <name evidence="1" type="ORF">K3G42_002194</name>
</gene>
<dbReference type="Proteomes" id="UP000827872">
    <property type="component" value="Linkage Group LG03"/>
</dbReference>
<name>A0ACB8EEX2_9SAUR</name>
<protein>
    <submittedName>
        <fullName evidence="1">Uncharacterized protein</fullName>
    </submittedName>
</protein>
<comment type="caution">
    <text evidence="1">The sequence shown here is derived from an EMBL/GenBank/DDBJ whole genome shotgun (WGS) entry which is preliminary data.</text>
</comment>
<keyword evidence="2" id="KW-1185">Reference proteome</keyword>